<evidence type="ECO:0000256" key="1">
    <source>
        <dbReference type="ARBA" id="ARBA00023002"/>
    </source>
</evidence>
<accession>A0A7S4KQT7</accession>
<dbReference type="InterPro" id="IPR013154">
    <property type="entry name" value="ADH-like_N"/>
</dbReference>
<dbReference type="InterPro" id="IPR036291">
    <property type="entry name" value="NAD(P)-bd_dom_sf"/>
</dbReference>
<dbReference type="SUPFAM" id="SSF50129">
    <property type="entry name" value="GroES-like"/>
    <property type="match status" value="1"/>
</dbReference>
<dbReference type="Pfam" id="PF00107">
    <property type="entry name" value="ADH_zinc_N"/>
    <property type="match status" value="1"/>
</dbReference>
<dbReference type="Gene3D" id="3.90.180.10">
    <property type="entry name" value="Medium-chain alcohol dehydrogenases, catalytic domain"/>
    <property type="match status" value="1"/>
</dbReference>
<dbReference type="Pfam" id="PF08240">
    <property type="entry name" value="ADH_N"/>
    <property type="match status" value="1"/>
</dbReference>
<evidence type="ECO:0000313" key="3">
    <source>
        <dbReference type="EMBL" id="CAE2302613.1"/>
    </source>
</evidence>
<dbReference type="InterPro" id="IPR020843">
    <property type="entry name" value="ER"/>
</dbReference>
<sequence>MYRKIVCEKLSTNFRECTRIMTAPLPKALNSGSILVKNEWCGINASDINFTNGKYMPGVKPPFDCGFEAMGKVAKVGENVTKLKEGDSVVYTSFGAFSEYQEIDARAAVSLPKIMPEALPLFVSGLTASIALEQVGEIKKDEIVLVTAAAGGTGSFAVQLAKQAGCHVIGTCSSDEKVEALKALGCDRPVNYKKEDLFQVLRSEYSDGVNVVYESVGASFFDIALNNLAKKGRLVVIGFISGYKDGSGWSQEGGEKKPSTPITAKLLGKSASIRGFFLNDYTREWKPHMAKLLQMTQEGKLKSLVDQQACKQFNGLESIPDAIEYMYEGKNIGKVLVKL</sequence>
<proteinExistence type="predicted"/>
<dbReference type="PANTHER" id="PTHR43677:SF3">
    <property type="entry name" value="PROSTAGLANDIN REDUCTASE 3"/>
    <property type="match status" value="1"/>
</dbReference>
<dbReference type="SUPFAM" id="SSF51735">
    <property type="entry name" value="NAD(P)-binding Rossmann-fold domains"/>
    <property type="match status" value="1"/>
</dbReference>
<dbReference type="GO" id="GO:0005739">
    <property type="term" value="C:mitochondrion"/>
    <property type="evidence" value="ECO:0007669"/>
    <property type="project" value="TreeGrafter"/>
</dbReference>
<dbReference type="CDD" id="cd08250">
    <property type="entry name" value="Mgc45594_like"/>
    <property type="match status" value="1"/>
</dbReference>
<dbReference type="Gene3D" id="3.40.50.720">
    <property type="entry name" value="NAD(P)-binding Rossmann-like Domain"/>
    <property type="match status" value="1"/>
</dbReference>
<dbReference type="PROSITE" id="PS01162">
    <property type="entry name" value="QOR_ZETA_CRYSTAL"/>
    <property type="match status" value="1"/>
</dbReference>
<dbReference type="SMART" id="SM00829">
    <property type="entry name" value="PKS_ER"/>
    <property type="match status" value="1"/>
</dbReference>
<feature type="domain" description="Enoyl reductase (ER)" evidence="2">
    <location>
        <begin position="12"/>
        <end position="337"/>
    </location>
</feature>
<dbReference type="GO" id="GO:0008270">
    <property type="term" value="F:zinc ion binding"/>
    <property type="evidence" value="ECO:0007669"/>
    <property type="project" value="InterPro"/>
</dbReference>
<dbReference type="EMBL" id="HBKN01021408">
    <property type="protein sequence ID" value="CAE2302613.1"/>
    <property type="molecule type" value="Transcribed_RNA"/>
</dbReference>
<dbReference type="InterPro" id="IPR013149">
    <property type="entry name" value="ADH-like_C"/>
</dbReference>
<gene>
    <name evidence="3" type="ORF">GTHE00462_LOCUS16820</name>
</gene>
<evidence type="ECO:0000259" key="2">
    <source>
        <dbReference type="SMART" id="SM00829"/>
    </source>
</evidence>
<dbReference type="PANTHER" id="PTHR43677">
    <property type="entry name" value="SHORT-CHAIN DEHYDROGENASE/REDUCTASE"/>
    <property type="match status" value="1"/>
</dbReference>
<reference evidence="3" key="1">
    <citation type="submission" date="2021-01" db="EMBL/GenBank/DDBJ databases">
        <authorList>
            <person name="Corre E."/>
            <person name="Pelletier E."/>
            <person name="Niang G."/>
            <person name="Scheremetjew M."/>
            <person name="Finn R."/>
            <person name="Kale V."/>
            <person name="Holt S."/>
            <person name="Cochrane G."/>
            <person name="Meng A."/>
            <person name="Brown T."/>
            <person name="Cohen L."/>
        </authorList>
    </citation>
    <scope>NUCLEOTIDE SEQUENCE</scope>
    <source>
        <strain evidence="3">CCMP 2712</strain>
    </source>
</reference>
<protein>
    <recommendedName>
        <fullName evidence="2">Enoyl reductase (ER) domain-containing protein</fullName>
    </recommendedName>
</protein>
<dbReference type="InterPro" id="IPR002364">
    <property type="entry name" value="Quin_OxRdtase/zeta-crystal_CS"/>
</dbReference>
<dbReference type="InterPro" id="IPR051397">
    <property type="entry name" value="Zn-ADH-like_protein"/>
</dbReference>
<dbReference type="InterPro" id="IPR011032">
    <property type="entry name" value="GroES-like_sf"/>
</dbReference>
<name>A0A7S4KQT7_GUITH</name>
<dbReference type="GO" id="GO:0016491">
    <property type="term" value="F:oxidoreductase activity"/>
    <property type="evidence" value="ECO:0007669"/>
    <property type="project" value="UniProtKB-KW"/>
</dbReference>
<keyword evidence="1" id="KW-0560">Oxidoreductase</keyword>
<dbReference type="AlphaFoldDB" id="A0A7S4KQT7"/>
<dbReference type="FunFam" id="3.40.50.720:FF:000121">
    <property type="entry name" value="Prostaglandin reductase 2"/>
    <property type="match status" value="1"/>
</dbReference>
<organism evidence="3">
    <name type="scientific">Guillardia theta</name>
    <name type="common">Cryptophyte</name>
    <name type="synonym">Cryptomonas phi</name>
    <dbReference type="NCBI Taxonomy" id="55529"/>
    <lineage>
        <taxon>Eukaryota</taxon>
        <taxon>Cryptophyceae</taxon>
        <taxon>Pyrenomonadales</taxon>
        <taxon>Geminigeraceae</taxon>
        <taxon>Guillardia</taxon>
    </lineage>
</organism>